<evidence type="ECO:0000256" key="2">
    <source>
        <dbReference type="ARBA" id="ARBA00005695"/>
    </source>
</evidence>
<feature type="domain" description="Solute-binding protein family 5" evidence="6">
    <location>
        <begin position="77"/>
        <end position="459"/>
    </location>
</feature>
<dbReference type="SUPFAM" id="SSF53850">
    <property type="entry name" value="Periplasmic binding protein-like II"/>
    <property type="match status" value="1"/>
</dbReference>
<dbReference type="EMBL" id="CCEH01000016">
    <property type="protein sequence ID" value="CDR28723.1"/>
    <property type="molecule type" value="Genomic_DNA"/>
</dbReference>
<evidence type="ECO:0000313" key="7">
    <source>
        <dbReference type="EMBL" id="CDR28723.1"/>
    </source>
</evidence>
<dbReference type="GO" id="GO:0030288">
    <property type="term" value="C:outer membrane-bounded periplasmic space"/>
    <property type="evidence" value="ECO:0007669"/>
    <property type="project" value="UniProtKB-ARBA"/>
</dbReference>
<dbReference type="FunFam" id="3.10.105.10:FF:000001">
    <property type="entry name" value="Oligopeptide ABC transporter, oligopeptide-binding protein"/>
    <property type="match status" value="1"/>
</dbReference>
<evidence type="ECO:0000313" key="8">
    <source>
        <dbReference type="Proteomes" id="UP000044616"/>
    </source>
</evidence>
<evidence type="ECO:0000256" key="5">
    <source>
        <dbReference type="ARBA" id="ARBA00022856"/>
    </source>
</evidence>
<dbReference type="FunFam" id="3.90.76.10:FF:000001">
    <property type="entry name" value="Oligopeptide ABC transporter substrate-binding protein"/>
    <property type="match status" value="1"/>
</dbReference>
<dbReference type="PIRSF" id="PIRSF002741">
    <property type="entry name" value="MppA"/>
    <property type="match status" value="1"/>
</dbReference>
<evidence type="ECO:0000256" key="4">
    <source>
        <dbReference type="ARBA" id="ARBA00022729"/>
    </source>
</evidence>
<dbReference type="Pfam" id="PF00496">
    <property type="entry name" value="SBP_bac_5"/>
    <property type="match status" value="1"/>
</dbReference>
<dbReference type="PANTHER" id="PTHR30290">
    <property type="entry name" value="PERIPLASMIC BINDING COMPONENT OF ABC TRANSPORTER"/>
    <property type="match status" value="1"/>
</dbReference>
<dbReference type="EC" id="3.1.3.26" evidence="7"/>
<dbReference type="Gene3D" id="3.10.105.10">
    <property type="entry name" value="Dipeptide-binding Protein, Domain 3"/>
    <property type="match status" value="1"/>
</dbReference>
<dbReference type="GO" id="GO:1904680">
    <property type="term" value="F:peptide transmembrane transporter activity"/>
    <property type="evidence" value="ECO:0007669"/>
    <property type="project" value="TreeGrafter"/>
</dbReference>
<reference evidence="7 8" key="1">
    <citation type="submission" date="2014-05" db="EMBL/GenBank/DDBJ databases">
        <authorList>
            <person name="Aslett A.Martin."/>
            <person name="De Silva Nishadi"/>
        </authorList>
    </citation>
    <scope>NUCLEOTIDE SEQUENCE [LARGE SCALE GENOMIC DNA]</scope>
</reference>
<evidence type="ECO:0000256" key="1">
    <source>
        <dbReference type="ARBA" id="ARBA00004196"/>
    </source>
</evidence>
<keyword evidence="5" id="KW-0571">Peptide transport</keyword>
<dbReference type="AlphaFoldDB" id="A0A077UMS0"/>
<gene>
    <name evidence="7" type="primary">oppA_2</name>
    <name evidence="7" type="ORF">ERS140147_01860</name>
</gene>
<dbReference type="Gene3D" id="3.90.76.10">
    <property type="entry name" value="Dipeptide-binding Protein, Domain 1"/>
    <property type="match status" value="1"/>
</dbReference>
<dbReference type="Proteomes" id="UP000044616">
    <property type="component" value="Unassembled WGS sequence"/>
</dbReference>
<keyword evidence="4" id="KW-0732">Signal</keyword>
<evidence type="ECO:0000256" key="3">
    <source>
        <dbReference type="ARBA" id="ARBA00022448"/>
    </source>
</evidence>
<evidence type="ECO:0000259" key="6">
    <source>
        <dbReference type="Pfam" id="PF00496"/>
    </source>
</evidence>
<dbReference type="PANTHER" id="PTHR30290:SF10">
    <property type="entry name" value="PERIPLASMIC OLIGOPEPTIDE-BINDING PROTEIN-RELATED"/>
    <property type="match status" value="1"/>
</dbReference>
<dbReference type="PROSITE" id="PS51257">
    <property type="entry name" value="PROKAR_LIPOPROTEIN"/>
    <property type="match status" value="1"/>
</dbReference>
<accession>A0A077UMS0</accession>
<sequence>MKISKLKYLFLFFIFVLILSGCSKEGIYSDTGQVFRKVIPQDMSTLDTTLITDAVSADISNQVFEGLFTLDKNDKAKLALAKELPKKSNGGKTLTFKLRNDAKWSNGDSVTAADFVYAWRKLVNPKTGSEYAFIMSDIENADSISAGKLPVEKLGVKALSKYELEIKLKRPIPYINELLALSNFYPQNEKVAKKFGEKYGLKPQNTVYNGPFKVDTWRAEDKILLSKNNFYWDKKNVKLDKVNYKILKDKQAGASLFETGSVDDTLILADQVKKYESSRALQKRITSGNFFIKFNQKKVKEFKNRDLRMAIALAIDKKGYVEAVKNDGSIYSDTFTAKGVAKLGNGDDYVSSINSPLKYNKKEALKYWEKAKKELNIKNFTFSMNTEDTPDSKISAEYIKAQIEKNLPGVKMKIRQLPFKQRLSEEFKMTYEASLTGWAADYPDPTTYLSTMTKDNPQNNTDWSNKKYDDYLGEINGKLLANVSKRNNRMKEDEELLLKDVPLAPIYQKGEAHLTNPKVKGLQYHVVGPDTTLKYVYIDK</sequence>
<proteinExistence type="inferred from homology"/>
<dbReference type="GO" id="GO:0043190">
    <property type="term" value="C:ATP-binding cassette (ABC) transporter complex"/>
    <property type="evidence" value="ECO:0007669"/>
    <property type="project" value="InterPro"/>
</dbReference>
<comment type="similarity">
    <text evidence="2">Belongs to the bacterial solute-binding protein 5 family.</text>
</comment>
<keyword evidence="5" id="KW-0653">Protein transport</keyword>
<comment type="subcellular location">
    <subcellularLocation>
        <location evidence="1">Cell envelope</location>
    </subcellularLocation>
</comment>
<dbReference type="InterPro" id="IPR039424">
    <property type="entry name" value="SBP_5"/>
</dbReference>
<dbReference type="GO" id="GO:0008707">
    <property type="term" value="F:inositol hexakisphosphate 4-phosphatase activity"/>
    <property type="evidence" value="ECO:0007669"/>
    <property type="project" value="UniProtKB-EC"/>
</dbReference>
<dbReference type="Gene3D" id="3.40.190.10">
    <property type="entry name" value="Periplasmic binding protein-like II"/>
    <property type="match status" value="1"/>
</dbReference>
<dbReference type="InterPro" id="IPR030678">
    <property type="entry name" value="Peptide/Ni-bd"/>
</dbReference>
<dbReference type="CDD" id="cd08504">
    <property type="entry name" value="PBP2_OppA"/>
    <property type="match status" value="1"/>
</dbReference>
<keyword evidence="3" id="KW-0813">Transport</keyword>
<dbReference type="InterPro" id="IPR000914">
    <property type="entry name" value="SBP_5_dom"/>
</dbReference>
<dbReference type="RefSeq" id="WP_047531308.1">
    <property type="nucleotide sequence ID" value="NZ_CCEH01000016.1"/>
</dbReference>
<organism evidence="7 8">
    <name type="scientific">Staphylococcus schweitzeri</name>
    <dbReference type="NCBI Taxonomy" id="1654388"/>
    <lineage>
        <taxon>Bacteria</taxon>
        <taxon>Bacillati</taxon>
        <taxon>Bacillota</taxon>
        <taxon>Bacilli</taxon>
        <taxon>Bacillales</taxon>
        <taxon>Staphylococcaceae</taxon>
        <taxon>Staphylococcus</taxon>
    </lineage>
</organism>
<keyword evidence="7" id="KW-0378">Hydrolase</keyword>
<dbReference type="GO" id="GO:0015833">
    <property type="term" value="P:peptide transport"/>
    <property type="evidence" value="ECO:0007669"/>
    <property type="project" value="UniProtKB-KW"/>
</dbReference>
<protein>
    <submittedName>
        <fullName evidence="7">Oligopeptide ABC transporter</fullName>
        <ecNumber evidence="7">3.1.3.26</ecNumber>
    </submittedName>
</protein>
<name>A0A077UMS0_9STAP</name>